<dbReference type="EMBL" id="CAUYUJ010016324">
    <property type="protein sequence ID" value="CAK0864025.1"/>
    <property type="molecule type" value="Genomic_DNA"/>
</dbReference>
<gene>
    <name evidence="2" type="ORF">PCOR1329_LOCUS52019</name>
</gene>
<evidence type="ECO:0000313" key="2">
    <source>
        <dbReference type="EMBL" id="CAK0864025.1"/>
    </source>
</evidence>
<organism evidence="2 3">
    <name type="scientific">Prorocentrum cordatum</name>
    <dbReference type="NCBI Taxonomy" id="2364126"/>
    <lineage>
        <taxon>Eukaryota</taxon>
        <taxon>Sar</taxon>
        <taxon>Alveolata</taxon>
        <taxon>Dinophyceae</taxon>
        <taxon>Prorocentrales</taxon>
        <taxon>Prorocentraceae</taxon>
        <taxon>Prorocentrum</taxon>
    </lineage>
</organism>
<dbReference type="Proteomes" id="UP001189429">
    <property type="component" value="Unassembled WGS sequence"/>
</dbReference>
<reference evidence="2" key="1">
    <citation type="submission" date="2023-10" db="EMBL/GenBank/DDBJ databases">
        <authorList>
            <person name="Chen Y."/>
            <person name="Shah S."/>
            <person name="Dougan E. K."/>
            <person name="Thang M."/>
            <person name="Chan C."/>
        </authorList>
    </citation>
    <scope>NUCLEOTIDE SEQUENCE [LARGE SCALE GENOMIC DNA]</scope>
</reference>
<evidence type="ECO:0000256" key="1">
    <source>
        <dbReference type="SAM" id="MobiDB-lite"/>
    </source>
</evidence>
<feature type="compositionally biased region" description="Low complexity" evidence="1">
    <location>
        <begin position="12"/>
        <end position="35"/>
    </location>
</feature>
<sequence>MDRGSVVPPPKRGASAARSGRRSAPIQYGLGARGSSARRSSSRAFLRRVGVVDLEAGAHTISYPAGEWHAPAGLGNVVVAGPELSVLLLDAALCGEPLPRHRPRARAESRLTNGDDLLRVSLTLPLVPPLRFNVSVSCEFTMELGYGGRRGQGARVTVGLEGQFGLSVPRFPGAQRLLSAFLPGYCQASMQQAATGLSESFKASTASPPAG</sequence>
<keyword evidence="3" id="KW-1185">Reference proteome</keyword>
<evidence type="ECO:0000313" key="3">
    <source>
        <dbReference type="Proteomes" id="UP001189429"/>
    </source>
</evidence>
<accession>A0ABN9UWU9</accession>
<proteinExistence type="predicted"/>
<name>A0ABN9UWU9_9DINO</name>
<protein>
    <submittedName>
        <fullName evidence="2">Uncharacterized protein</fullName>
    </submittedName>
</protein>
<comment type="caution">
    <text evidence="2">The sequence shown here is derived from an EMBL/GenBank/DDBJ whole genome shotgun (WGS) entry which is preliminary data.</text>
</comment>
<feature type="region of interest" description="Disordered" evidence="1">
    <location>
        <begin position="1"/>
        <end position="35"/>
    </location>
</feature>